<keyword evidence="1" id="KW-0614">Plasmid</keyword>
<keyword evidence="2" id="KW-1185">Reference proteome</keyword>
<accession>A0ABN4RK13</accession>
<protein>
    <submittedName>
        <fullName evidence="1">Uncharacterized protein</fullName>
    </submittedName>
</protein>
<reference evidence="1" key="1">
    <citation type="submission" date="2016-10" db="EMBL/GenBank/DDBJ databases">
        <authorList>
            <person name="See-Too W.S."/>
        </authorList>
    </citation>
    <scope>NUCLEOTIDE SEQUENCE</scope>
    <source>
        <strain evidence="1">DSM 14505</strain>
        <plasmid evidence="1">pPA05-1</plasmid>
    </source>
</reference>
<proteinExistence type="predicted"/>
<name>A0ABN4RK13_9BACL</name>
<geneLocation type="plasmid" evidence="1 2">
    <name>pPA05-1</name>
</geneLocation>
<evidence type="ECO:0000313" key="1">
    <source>
        <dbReference type="EMBL" id="ANU12308.1"/>
    </source>
</evidence>
<organism evidence="1 2">
    <name type="scientific">Planococcus antarcticus DSM 14505</name>
    <dbReference type="NCBI Taxonomy" id="1185653"/>
    <lineage>
        <taxon>Bacteria</taxon>
        <taxon>Bacillati</taxon>
        <taxon>Bacillota</taxon>
        <taxon>Bacilli</taxon>
        <taxon>Bacillales</taxon>
        <taxon>Caryophanaceae</taxon>
        <taxon>Planococcus</taxon>
    </lineage>
</organism>
<dbReference type="RefSeq" id="WP_065537426.1">
    <property type="nucleotide sequence ID" value="NZ_CP016535.2"/>
</dbReference>
<dbReference type="EMBL" id="CP016535">
    <property type="protein sequence ID" value="ANU12308.1"/>
    <property type="molecule type" value="Genomic_DNA"/>
</dbReference>
<evidence type="ECO:0000313" key="2">
    <source>
        <dbReference type="Proteomes" id="UP000092661"/>
    </source>
</evidence>
<dbReference type="Proteomes" id="UP000092661">
    <property type="component" value="Plasmid pPA05-1"/>
</dbReference>
<gene>
    <name evidence="1" type="ORF">BBH88_18565</name>
</gene>
<sequence length="65" mass="6547">MILPVLAIPPAVAAVAKAAAAGGAAVVAGAFMLDVYNTSTYTACQNFYGQNGVIDNFCEATGHID</sequence>